<organism evidence="1 2">
    <name type="scientific">Rothia terrae</name>
    <dbReference type="NCBI Taxonomy" id="396015"/>
    <lineage>
        <taxon>Bacteria</taxon>
        <taxon>Bacillati</taxon>
        <taxon>Actinomycetota</taxon>
        <taxon>Actinomycetes</taxon>
        <taxon>Micrococcales</taxon>
        <taxon>Micrococcaceae</taxon>
        <taxon>Rothia</taxon>
    </lineage>
</organism>
<dbReference type="GeneID" id="96624054"/>
<evidence type="ECO:0000313" key="2">
    <source>
        <dbReference type="Proteomes" id="UP000516404"/>
    </source>
</evidence>
<protein>
    <submittedName>
        <fullName evidence="1">PAC2 family protein</fullName>
    </submittedName>
</protein>
<dbReference type="Proteomes" id="UP000516404">
    <property type="component" value="Chromosome"/>
</dbReference>
<evidence type="ECO:0000313" key="1">
    <source>
        <dbReference type="EMBL" id="QNV37072.1"/>
    </source>
</evidence>
<reference evidence="1 2" key="1">
    <citation type="submission" date="2020-09" db="EMBL/GenBank/DDBJ databases">
        <title>Investigation of environmental microbes.</title>
        <authorList>
            <person name="Ou Y."/>
            <person name="Kang Q."/>
        </authorList>
    </citation>
    <scope>NUCLEOTIDE SEQUENCE [LARGE SCALE GENOMIC DNA]</scope>
    <source>
        <strain evidence="1 2">KJZ-14</strain>
    </source>
</reference>
<dbReference type="AlphaFoldDB" id="A0A7H2BBM6"/>
<dbReference type="KEGG" id="rter:IDM49_07365"/>
<dbReference type="PIRSF" id="PIRSF028754">
    <property type="entry name" value="UCP028754"/>
    <property type="match status" value="1"/>
</dbReference>
<name>A0A7H2BBM6_9MICC</name>
<dbReference type="Gene3D" id="1.10.287.100">
    <property type="match status" value="1"/>
</dbReference>
<keyword evidence="2" id="KW-1185">Reference proteome</keyword>
<dbReference type="InterPro" id="IPR019151">
    <property type="entry name" value="Proteasome_assmbl_chaperone_2"/>
</dbReference>
<dbReference type="Gene3D" id="3.40.50.10900">
    <property type="entry name" value="PAC-like subunit"/>
    <property type="match status" value="1"/>
</dbReference>
<dbReference type="InterPro" id="IPR008492">
    <property type="entry name" value="Rv2714-like"/>
</dbReference>
<gene>
    <name evidence="1" type="ORF">IDM49_07365</name>
</gene>
<sequence>MLNPDSLYLAKAGVFENENLRGLPLVVSLSHPQDAGGTAGHLGEVLLKELENASILEFDMDQLHDYRVRRPRVKFKEDHFEKAVMPELKLYLMEDRLETPFLLLTGAEPDLQWQRFVTALSDIAERLEVSLTIFVSGFPMPVPHTRPMLVTAHGSRKDLTHGISAWHPIAEVQGSISHLLEIGLGERNIDTVGFAINVPQYLSEADLPQSTLLAMEHVSMAAKLSLPSDKLRDSTESVQEQINEQVQANPEIGMMIERLEENYDYNVKASDMQLLSLAEREGDKVPDRDEIGAQIEEFLAHLDEKSEDE</sequence>
<dbReference type="InterPro" id="IPR038389">
    <property type="entry name" value="PSMG2_sf"/>
</dbReference>
<dbReference type="RefSeq" id="WP_168615035.1">
    <property type="nucleotide sequence ID" value="NZ_BAAAOX010000013.1"/>
</dbReference>
<accession>A0A7H2BBM6</accession>
<dbReference type="Pfam" id="PF09754">
    <property type="entry name" value="PAC2"/>
    <property type="match status" value="1"/>
</dbReference>
<dbReference type="EMBL" id="CP061539">
    <property type="protein sequence ID" value="QNV37072.1"/>
    <property type="molecule type" value="Genomic_DNA"/>
</dbReference>
<proteinExistence type="predicted"/>
<dbReference type="SUPFAM" id="SSF159659">
    <property type="entry name" value="Cgl1923-like"/>
    <property type="match status" value="1"/>
</dbReference>